<protein>
    <submittedName>
        <fullName evidence="2">Uncharacterized protein</fullName>
    </submittedName>
</protein>
<dbReference type="OrthoDB" id="2989516at2759"/>
<evidence type="ECO:0000256" key="1">
    <source>
        <dbReference type="SAM" id="MobiDB-lite"/>
    </source>
</evidence>
<organism evidence="2 3">
    <name type="scientific">Antrodiella citrinella</name>
    <dbReference type="NCBI Taxonomy" id="2447956"/>
    <lineage>
        <taxon>Eukaryota</taxon>
        <taxon>Fungi</taxon>
        <taxon>Dikarya</taxon>
        <taxon>Basidiomycota</taxon>
        <taxon>Agaricomycotina</taxon>
        <taxon>Agaricomycetes</taxon>
        <taxon>Polyporales</taxon>
        <taxon>Steccherinaceae</taxon>
        <taxon>Antrodiella</taxon>
    </lineage>
</organism>
<comment type="caution">
    <text evidence="2">The sequence shown here is derived from an EMBL/GenBank/DDBJ whole genome shotgun (WGS) entry which is preliminary data.</text>
</comment>
<evidence type="ECO:0000313" key="2">
    <source>
        <dbReference type="EMBL" id="THH29229.1"/>
    </source>
</evidence>
<name>A0A4S4MSX7_9APHY</name>
<feature type="compositionally biased region" description="Basic and acidic residues" evidence="1">
    <location>
        <begin position="196"/>
        <end position="205"/>
    </location>
</feature>
<feature type="region of interest" description="Disordered" evidence="1">
    <location>
        <begin position="184"/>
        <end position="205"/>
    </location>
</feature>
<dbReference type="AlphaFoldDB" id="A0A4S4MSX7"/>
<reference evidence="2 3" key="1">
    <citation type="submission" date="2019-02" db="EMBL/GenBank/DDBJ databases">
        <title>Genome sequencing of the rare red list fungi Antrodiella citrinella (Flaviporus citrinellus).</title>
        <authorList>
            <person name="Buettner E."/>
            <person name="Kellner H."/>
        </authorList>
    </citation>
    <scope>NUCLEOTIDE SEQUENCE [LARGE SCALE GENOMIC DNA]</scope>
    <source>
        <strain evidence="2 3">DSM 108506</strain>
    </source>
</reference>
<evidence type="ECO:0000313" key="3">
    <source>
        <dbReference type="Proteomes" id="UP000308730"/>
    </source>
</evidence>
<sequence>MYLGNATDMNYVYQSSRRPPPPPTSVALDDRFDAMTTEVPTEFPAEWHDDRERGPRHDYEESVSGYRNYVTEMERMLGGEVDLQVTSRRDSTASVTTRRVRRNSPEALRSPGRSKLGMGQFGSMDNVRQVSGRRASMELVEHHVMEDGPQRTISLWREKVAQSSLSGSKADDDVRSEVGNHVHRRVPSGESYGSRRKGEEYARSRTDSVYERSEYMVAMKPTKGGGIPRIPHPPSEIAETAPYAGSHLRQCEEGLLATRRTSAVSNGSGRSSDSRNGQIAVQQQTMSPLRTRTYVPIDGGEVSSVSKATTTSSVELILADCEPSLLHIAPILSELGIYKLEHLQAMNRLSEETRDREVKEQALRRGVTVMEWAILIDKLQSM</sequence>
<dbReference type="EMBL" id="SGPM01000134">
    <property type="protein sequence ID" value="THH29229.1"/>
    <property type="molecule type" value="Genomic_DNA"/>
</dbReference>
<accession>A0A4S4MSX7</accession>
<feature type="compositionally biased region" description="Low complexity" evidence="1">
    <location>
        <begin position="265"/>
        <end position="277"/>
    </location>
</feature>
<feature type="region of interest" description="Disordered" evidence="1">
    <location>
        <begin position="87"/>
        <end position="123"/>
    </location>
</feature>
<proteinExistence type="predicted"/>
<feature type="region of interest" description="Disordered" evidence="1">
    <location>
        <begin position="1"/>
        <end position="26"/>
    </location>
</feature>
<feature type="region of interest" description="Disordered" evidence="1">
    <location>
        <begin position="260"/>
        <end position="285"/>
    </location>
</feature>
<dbReference type="Proteomes" id="UP000308730">
    <property type="component" value="Unassembled WGS sequence"/>
</dbReference>
<gene>
    <name evidence="2" type="ORF">EUX98_g4975</name>
</gene>
<keyword evidence="3" id="KW-1185">Reference proteome</keyword>